<proteinExistence type="predicted"/>
<dbReference type="Proteomes" id="UP000076555">
    <property type="component" value="Unassembled WGS sequence"/>
</dbReference>
<evidence type="ECO:0000313" key="1">
    <source>
        <dbReference type="EMBL" id="KZL47940.1"/>
    </source>
</evidence>
<accession>A0A166I606</accession>
<dbReference type="OrthoDB" id="489057at2"/>
<reference evidence="1 2" key="1">
    <citation type="submission" date="2016-04" db="EMBL/GenBank/DDBJ databases">
        <title>Draft Genome Assembly of the Bloom-forming Cyanobacterium Nodularia spumigena Strain CENA596 in Shrimp Production Ponds.</title>
        <authorList>
            <person name="Popin R.V."/>
            <person name="Rigonato J."/>
            <person name="Abreu V.A."/>
            <person name="Andreote A.P."/>
            <person name="Silveira S.B."/>
            <person name="Odebrecht C."/>
            <person name="Fiore M.F."/>
        </authorList>
    </citation>
    <scope>NUCLEOTIDE SEQUENCE [LARGE SCALE GENOMIC DNA]</scope>
    <source>
        <strain evidence="1 2">CENA596</strain>
    </source>
</reference>
<protein>
    <submittedName>
        <fullName evidence="1">Uncharacterized protein</fullName>
    </submittedName>
</protein>
<name>A0A166I606_NODSP</name>
<comment type="caution">
    <text evidence="1">The sequence shown here is derived from an EMBL/GenBank/DDBJ whole genome shotgun (WGS) entry which is preliminary data.</text>
</comment>
<dbReference type="RefSeq" id="WP_063874377.1">
    <property type="nucleotide sequence ID" value="NZ_CAWMRI010000270.1"/>
</dbReference>
<dbReference type="AlphaFoldDB" id="A0A166I606"/>
<organism evidence="1 2">
    <name type="scientific">Nodularia spumigena CENA596</name>
    <dbReference type="NCBI Taxonomy" id="1819295"/>
    <lineage>
        <taxon>Bacteria</taxon>
        <taxon>Bacillati</taxon>
        <taxon>Cyanobacteriota</taxon>
        <taxon>Cyanophyceae</taxon>
        <taxon>Nostocales</taxon>
        <taxon>Nodulariaceae</taxon>
        <taxon>Nodularia</taxon>
    </lineage>
</organism>
<gene>
    <name evidence="1" type="ORF">A2T98_20635</name>
</gene>
<evidence type="ECO:0000313" key="2">
    <source>
        <dbReference type="Proteomes" id="UP000076555"/>
    </source>
</evidence>
<dbReference type="EMBL" id="LWAJ01000270">
    <property type="protein sequence ID" value="KZL47940.1"/>
    <property type="molecule type" value="Genomic_DNA"/>
</dbReference>
<sequence length="69" mass="8085">MIYQYYNSIDAVNQLLRKIRIKESQLKIAQSSNMLYTSQVLKNQILELQHQLSESQDPELDALMSLLED</sequence>